<feature type="domain" description="LicD/FKTN/FKRP nucleotidyltransferase" evidence="1">
    <location>
        <begin position="345"/>
        <end position="376"/>
    </location>
</feature>
<protein>
    <recommendedName>
        <fullName evidence="1">LicD/FKTN/FKRP nucleotidyltransferase domain-containing protein</fullName>
    </recommendedName>
</protein>
<reference evidence="2" key="2">
    <citation type="submission" date="2020-09" db="EMBL/GenBank/DDBJ databases">
        <authorList>
            <person name="Sun Q."/>
            <person name="Zhou Y."/>
        </authorList>
    </citation>
    <scope>NUCLEOTIDE SEQUENCE</scope>
    <source>
        <strain evidence="2">CGMCC 4.7306</strain>
    </source>
</reference>
<dbReference type="GO" id="GO:0009100">
    <property type="term" value="P:glycoprotein metabolic process"/>
    <property type="evidence" value="ECO:0007669"/>
    <property type="project" value="UniProtKB-ARBA"/>
</dbReference>
<dbReference type="PANTHER" id="PTHR13627">
    <property type="entry name" value="FUKUTIN RELATED PROTEIN"/>
    <property type="match status" value="1"/>
</dbReference>
<dbReference type="Pfam" id="PF04991">
    <property type="entry name" value="LicD"/>
    <property type="match status" value="1"/>
</dbReference>
<name>A0A917S187_9ACTN</name>
<gene>
    <name evidence="2" type="ORF">GCM10011575_07110</name>
</gene>
<dbReference type="InterPro" id="IPR007074">
    <property type="entry name" value="LicD/FKTN/FKRP_NTP_transf"/>
</dbReference>
<comment type="caution">
    <text evidence="2">The sequence shown here is derived from an EMBL/GenBank/DDBJ whole genome shotgun (WGS) entry which is preliminary data.</text>
</comment>
<dbReference type="EMBL" id="BMMZ01000001">
    <property type="protein sequence ID" value="GGL51349.1"/>
    <property type="molecule type" value="Genomic_DNA"/>
</dbReference>
<dbReference type="AlphaFoldDB" id="A0A917S187"/>
<evidence type="ECO:0000259" key="1">
    <source>
        <dbReference type="Pfam" id="PF04991"/>
    </source>
</evidence>
<proteinExistence type="predicted"/>
<accession>A0A917S187</accession>
<organism evidence="2 3">
    <name type="scientific">Microlunatus endophyticus</name>
    <dbReference type="NCBI Taxonomy" id="1716077"/>
    <lineage>
        <taxon>Bacteria</taxon>
        <taxon>Bacillati</taxon>
        <taxon>Actinomycetota</taxon>
        <taxon>Actinomycetes</taxon>
        <taxon>Propionibacteriales</taxon>
        <taxon>Propionibacteriaceae</taxon>
        <taxon>Microlunatus</taxon>
    </lineage>
</organism>
<reference evidence="2" key="1">
    <citation type="journal article" date="2014" name="Int. J. Syst. Evol. Microbiol.">
        <title>Complete genome sequence of Corynebacterium casei LMG S-19264T (=DSM 44701T), isolated from a smear-ripened cheese.</title>
        <authorList>
            <consortium name="US DOE Joint Genome Institute (JGI-PGF)"/>
            <person name="Walter F."/>
            <person name="Albersmeier A."/>
            <person name="Kalinowski J."/>
            <person name="Ruckert C."/>
        </authorList>
    </citation>
    <scope>NUCLEOTIDE SEQUENCE</scope>
    <source>
        <strain evidence="2">CGMCC 4.7306</strain>
    </source>
</reference>
<evidence type="ECO:0000313" key="2">
    <source>
        <dbReference type="EMBL" id="GGL51349.1"/>
    </source>
</evidence>
<dbReference type="PANTHER" id="PTHR13627:SF31">
    <property type="entry name" value="RIBITOL 5-PHOSPHATE TRANSFERASE FKRP"/>
    <property type="match status" value="1"/>
</dbReference>
<evidence type="ECO:0000313" key="3">
    <source>
        <dbReference type="Proteomes" id="UP000613840"/>
    </source>
</evidence>
<dbReference type="Proteomes" id="UP000613840">
    <property type="component" value="Unassembled WGS sequence"/>
</dbReference>
<dbReference type="InterPro" id="IPR052613">
    <property type="entry name" value="LicD_transferase"/>
</dbReference>
<sequence>MSPFLRRLMGRRAGRITVEPIGQTGPLRSQKGTATLLPSLGYFGGIAANHLCVSVPSPVAEIRLSLPGTAEQLDLRGLELLRERRLVRVDEGRTRISQSSGGRSHGVQRSPLAFGGIRTERESSPWWAMAFDPPIDIDEVRLYNRLDGWGVRADHLAVAFSEPGGELQDLVSVDSDLIIDSTLALLRRLTGLDLPVEILATKGSADQARREVLGSLAGLASRARLAKSREEQRLLASLLPRRPMAGQKNLTDDEWALLGHLLACERLRVPSSKTSVVSFHRVLDTRDKLSRLETEVNRAATVLRCEPVLLTRHGFSEVSALRRRSGEFLDLIERAGNVLAECGYPAMLAYGTLLGAVREGDFLAHDDDVDMLIPIPAATRDDVEKALAPLADQLRARGWRVSRPNSYTNFHLTDPGTRLHVDVFPLLVDGSSASLHMEEMRLRPIPTRIVLPPKPFTFLGRDVLVPADPEAFLEERYGAGWSTPDPFYDWPWKLQD</sequence>
<keyword evidence="3" id="KW-1185">Reference proteome</keyword>